<keyword evidence="2" id="KW-1185">Reference proteome</keyword>
<evidence type="ECO:0000313" key="1">
    <source>
        <dbReference type="EMBL" id="MDQ8832294.1"/>
    </source>
</evidence>
<dbReference type="EMBL" id="JAVIBX010000001">
    <property type="protein sequence ID" value="MDQ8832294.1"/>
    <property type="molecule type" value="Genomic_DNA"/>
</dbReference>
<organism evidence="1 2">
    <name type="scientific">Streptococcus ruminantium</name>
    <dbReference type="NCBI Taxonomy" id="1917441"/>
    <lineage>
        <taxon>Bacteria</taxon>
        <taxon>Bacillati</taxon>
        <taxon>Bacillota</taxon>
        <taxon>Bacilli</taxon>
        <taxon>Lactobacillales</taxon>
        <taxon>Streptococcaceae</taxon>
        <taxon>Streptococcus</taxon>
    </lineage>
</organism>
<gene>
    <name evidence="1" type="ORF">RFF62_00505</name>
</gene>
<protein>
    <recommendedName>
        <fullName evidence="3">DUF4276 family protein</fullName>
    </recommendedName>
</protein>
<dbReference type="Proteomes" id="UP001228446">
    <property type="component" value="Unassembled WGS sequence"/>
</dbReference>
<reference evidence="1 2" key="1">
    <citation type="submission" date="2023-08" db="EMBL/GenBank/DDBJ databases">
        <title>Streptococcus ruminantium-associated sheep mastitis outbreak detected in Italy is distinct from bovine isolates.</title>
        <authorList>
            <person name="Rosa M.N."/>
            <person name="Vezina B."/>
            <person name="Tola S."/>
        </authorList>
    </citation>
    <scope>NUCLEOTIDE SEQUENCE [LARGE SCALE GENOMIC DNA]</scope>
    <source>
        <strain evidence="1 2">OM6730</strain>
    </source>
</reference>
<accession>A0ABU1B0R3</accession>
<evidence type="ECO:0000313" key="2">
    <source>
        <dbReference type="Proteomes" id="UP001228446"/>
    </source>
</evidence>
<name>A0ABU1B0R3_9STRE</name>
<proteinExistence type="predicted"/>
<evidence type="ECO:0008006" key="3">
    <source>
        <dbReference type="Google" id="ProtNLM"/>
    </source>
</evidence>
<comment type="caution">
    <text evidence="1">The sequence shown here is derived from an EMBL/GenBank/DDBJ whole genome shotgun (WGS) entry which is preliminary data.</text>
</comment>
<sequence length="250" mass="28763">MANSNQEKVFLIFVEGSTDADCLDPIVEDFKQKLDLSDITIRIQNGDIFTSTDNETKNGQTILKDQIQRYLNYSKLSPNQIIHVAFVTDTDGIFINPINYLVTPSIDSWGYDFSNKKVLFKDSVKRRDVTASRQTKARKVSQVIKEPSESTLIINRTQLSYSVYFNSVNLEHVLFEKVLPDEEKIEAIDNLLDEIDDDPNKMIAIFEGKALGTSYLDSWNQIKKLEVEMRCSYTNLHILFELLESFKNKI</sequence>
<dbReference type="RefSeq" id="WP_024532743.1">
    <property type="nucleotide sequence ID" value="NZ_JAVIBP010000001.1"/>
</dbReference>